<dbReference type="InterPro" id="IPR015345">
    <property type="entry name" value="Cytokinin_DH_FAD/cytokin-bd"/>
</dbReference>
<dbReference type="Gene3D" id="3.30.465.10">
    <property type="match status" value="1"/>
</dbReference>
<dbReference type="Gene3D" id="3.30.43.10">
    <property type="entry name" value="Uridine Diphospho-n-acetylenolpyruvylglucosamine Reductase, domain 2"/>
    <property type="match status" value="1"/>
</dbReference>
<keyword evidence="8" id="KW-1185">Reference proteome</keyword>
<dbReference type="SUPFAM" id="SSF55103">
    <property type="entry name" value="FAD-linked oxidases, C-terminal domain"/>
    <property type="match status" value="1"/>
</dbReference>
<evidence type="ECO:0000256" key="2">
    <source>
        <dbReference type="ARBA" id="ARBA00005466"/>
    </source>
</evidence>
<organism evidence="7 8">
    <name type="scientific">Legionella antarctica</name>
    <dbReference type="NCBI Taxonomy" id="2708020"/>
    <lineage>
        <taxon>Bacteria</taxon>
        <taxon>Pseudomonadati</taxon>
        <taxon>Pseudomonadota</taxon>
        <taxon>Gammaproteobacteria</taxon>
        <taxon>Legionellales</taxon>
        <taxon>Legionellaceae</taxon>
        <taxon>Legionella</taxon>
    </lineage>
</organism>
<dbReference type="InterPro" id="IPR016166">
    <property type="entry name" value="FAD-bd_PCMH"/>
</dbReference>
<dbReference type="AlphaFoldDB" id="A0A6F8T6C5"/>
<protein>
    <recommendedName>
        <fullName evidence="6">FAD-binding PCMH-type domain-containing protein</fullName>
    </recommendedName>
</protein>
<dbReference type="InterPro" id="IPR016169">
    <property type="entry name" value="FAD-bd_PCMH_sub2"/>
</dbReference>
<dbReference type="RefSeq" id="WP_173237427.1">
    <property type="nucleotide sequence ID" value="NZ_AP022839.1"/>
</dbReference>
<evidence type="ECO:0000313" key="7">
    <source>
        <dbReference type="EMBL" id="BCA95958.1"/>
    </source>
</evidence>
<dbReference type="PANTHER" id="PTHR13878:SF53">
    <property type="entry name" value="CYTOKININ DEHYDROGENASE 6"/>
    <property type="match status" value="1"/>
</dbReference>
<dbReference type="InterPro" id="IPR016164">
    <property type="entry name" value="FAD-linked_Oxase-like_C"/>
</dbReference>
<keyword evidence="5" id="KW-0560">Oxidoreductase</keyword>
<dbReference type="EMBL" id="AP022839">
    <property type="protein sequence ID" value="BCA95958.1"/>
    <property type="molecule type" value="Genomic_DNA"/>
</dbReference>
<evidence type="ECO:0000256" key="1">
    <source>
        <dbReference type="ARBA" id="ARBA00001974"/>
    </source>
</evidence>
<dbReference type="InterPro" id="IPR050432">
    <property type="entry name" value="FAD-linked_Oxidoreductases_BP"/>
</dbReference>
<dbReference type="InterPro" id="IPR016167">
    <property type="entry name" value="FAD-bd_PCMH_sub1"/>
</dbReference>
<dbReference type="Pfam" id="PF01565">
    <property type="entry name" value="FAD_binding_4"/>
    <property type="match status" value="1"/>
</dbReference>
<dbReference type="GO" id="GO:0071949">
    <property type="term" value="F:FAD binding"/>
    <property type="evidence" value="ECO:0007669"/>
    <property type="project" value="InterPro"/>
</dbReference>
<dbReference type="KEGG" id="lant:TUM19329_23190"/>
<dbReference type="InterPro" id="IPR036318">
    <property type="entry name" value="FAD-bd_PCMH-like_sf"/>
</dbReference>
<dbReference type="PANTHER" id="PTHR13878">
    <property type="entry name" value="GULONOLACTONE OXIDASE"/>
    <property type="match status" value="1"/>
</dbReference>
<dbReference type="InterPro" id="IPR006094">
    <property type="entry name" value="Oxid_FAD_bind_N"/>
</dbReference>
<sequence>MSLQKWNTEIIKQHKRETGQTLLKDEQTLVSFSQDFGKLIQSSPSAVCIPENTSSLQSLITFAHQNKLPVTIRGNGLSQCGQSLPIPGGLTLSMRHFIKPLDLQGDIIWIEANTSWADLLELSLQQHKAPFVLPYNCNLSVGGVLSAGGVGSSSFKYGAINSNISALEVIDGLGLKQIVNKNSPLFHACLSGQGQFAVITKVAVELRTVKSFVKTFCLVYSSQEQWFEDIDKVKDKVDYMELFCSPSIQGAKLKGEKRVPMAQWLYGLHLSVEYGNRAPALNDVLSHLKPWQVINTQEETISSYFLRHNSRFDTMKMLGQWDLLHPWYECFITTKVLKENLAELLQQLPLHYASLVHVAPMAKRKQGFLMLPEEDSICSFMILNPGVPDILKDSCLQAIQNLDACFLQQGGKRYLSGFLGQDLPPEYWSTHFGDQFSLWVSLKKQHDPVGIFSSMLYQPHKLY</sequence>
<proteinExistence type="inferred from homology"/>
<dbReference type="Proteomes" id="UP000502894">
    <property type="component" value="Chromosome"/>
</dbReference>
<dbReference type="PROSITE" id="PS51387">
    <property type="entry name" value="FAD_PCMH"/>
    <property type="match status" value="1"/>
</dbReference>
<comment type="cofactor">
    <cofactor evidence="1">
        <name>FAD</name>
        <dbReference type="ChEBI" id="CHEBI:57692"/>
    </cofactor>
</comment>
<comment type="similarity">
    <text evidence="2">Belongs to the oxygen-dependent FAD-linked oxidoreductase family.</text>
</comment>
<dbReference type="SUPFAM" id="SSF56176">
    <property type="entry name" value="FAD-binding/transporter-associated domain-like"/>
    <property type="match status" value="1"/>
</dbReference>
<dbReference type="InterPro" id="IPR016170">
    <property type="entry name" value="Cytok_DH_C_sf"/>
</dbReference>
<dbReference type="Gene3D" id="3.40.462.10">
    <property type="entry name" value="FAD-linked oxidases, C-terminal domain"/>
    <property type="match status" value="1"/>
</dbReference>
<evidence type="ECO:0000256" key="4">
    <source>
        <dbReference type="ARBA" id="ARBA00022827"/>
    </source>
</evidence>
<dbReference type="GO" id="GO:0019139">
    <property type="term" value="F:cytokinin dehydrogenase activity"/>
    <property type="evidence" value="ECO:0007669"/>
    <property type="project" value="InterPro"/>
</dbReference>
<evidence type="ECO:0000259" key="6">
    <source>
        <dbReference type="PROSITE" id="PS51387"/>
    </source>
</evidence>
<dbReference type="Pfam" id="PF09265">
    <property type="entry name" value="Cytokin-bind"/>
    <property type="match status" value="1"/>
</dbReference>
<keyword evidence="3" id="KW-0285">Flavoprotein</keyword>
<keyword evidence="4" id="KW-0274">FAD</keyword>
<evidence type="ECO:0000313" key="8">
    <source>
        <dbReference type="Proteomes" id="UP000502894"/>
    </source>
</evidence>
<feature type="domain" description="FAD-binding PCMH-type" evidence="6">
    <location>
        <begin position="40"/>
        <end position="209"/>
    </location>
</feature>
<accession>A0A6F8T6C5</accession>
<evidence type="ECO:0000256" key="5">
    <source>
        <dbReference type="ARBA" id="ARBA00023002"/>
    </source>
</evidence>
<evidence type="ECO:0000256" key="3">
    <source>
        <dbReference type="ARBA" id="ARBA00022630"/>
    </source>
</evidence>
<reference evidence="7" key="1">
    <citation type="journal article" date="2020" name="Microbiol. Resour. Announc.">
        <title>Complete Genome Sequence of Novel Psychrotolerant Legionella Strain TUM19329, Isolated from Antarctic Lake Sediment.</title>
        <authorList>
            <person name="Shimada S."/>
            <person name="Nakai R."/>
            <person name="Aoki K."/>
            <person name="Shimoeda N."/>
            <person name="Ohno G."/>
            <person name="Miyazaki Y."/>
            <person name="Kudoh S."/>
            <person name="Imura S."/>
            <person name="Watanabe K."/>
            <person name="Ishii Y."/>
            <person name="Tateda K."/>
        </authorList>
    </citation>
    <scope>NUCLEOTIDE SEQUENCE [LARGE SCALE GENOMIC DNA]</scope>
    <source>
        <strain evidence="7">TUM19329</strain>
    </source>
</reference>
<name>A0A6F8T6C5_9GAMM</name>
<gene>
    <name evidence="7" type="ORF">TUM19329_23190</name>
</gene>
<dbReference type="GO" id="GO:0009690">
    <property type="term" value="P:cytokinin metabolic process"/>
    <property type="evidence" value="ECO:0007669"/>
    <property type="project" value="InterPro"/>
</dbReference>